<evidence type="ECO:0000256" key="1">
    <source>
        <dbReference type="ARBA" id="ARBA00004496"/>
    </source>
</evidence>
<dbReference type="InterPro" id="IPR023535">
    <property type="entry name" value="TC-AMP_synthase"/>
</dbReference>
<dbReference type="AlphaFoldDB" id="A0A2K8U2D7"/>
<evidence type="ECO:0000313" key="11">
    <source>
        <dbReference type="EMBL" id="AUB79743.1"/>
    </source>
</evidence>
<keyword evidence="5 9" id="KW-0548">Nucleotidyltransferase</keyword>
<dbReference type="GO" id="GO:0003725">
    <property type="term" value="F:double-stranded RNA binding"/>
    <property type="evidence" value="ECO:0007669"/>
    <property type="project" value="InterPro"/>
</dbReference>
<comment type="catalytic activity">
    <reaction evidence="8 9">
        <text>L-threonine + hydrogencarbonate + ATP = L-threonylcarbamoyladenylate + diphosphate + H2O</text>
        <dbReference type="Rhea" id="RHEA:36407"/>
        <dbReference type="ChEBI" id="CHEBI:15377"/>
        <dbReference type="ChEBI" id="CHEBI:17544"/>
        <dbReference type="ChEBI" id="CHEBI:30616"/>
        <dbReference type="ChEBI" id="CHEBI:33019"/>
        <dbReference type="ChEBI" id="CHEBI:57926"/>
        <dbReference type="ChEBI" id="CHEBI:73682"/>
        <dbReference type="EC" id="2.7.7.87"/>
    </reaction>
</comment>
<dbReference type="GO" id="GO:0005737">
    <property type="term" value="C:cytoplasm"/>
    <property type="evidence" value="ECO:0007669"/>
    <property type="project" value="UniProtKB-SubCell"/>
</dbReference>
<dbReference type="EC" id="2.7.7.87" evidence="9"/>
<evidence type="ECO:0000256" key="4">
    <source>
        <dbReference type="ARBA" id="ARBA00022694"/>
    </source>
</evidence>
<comment type="subcellular location">
    <subcellularLocation>
        <location evidence="1 9">Cytoplasm</location>
    </subcellularLocation>
</comment>
<evidence type="ECO:0000256" key="7">
    <source>
        <dbReference type="ARBA" id="ARBA00022840"/>
    </source>
</evidence>
<protein>
    <recommendedName>
        <fullName evidence="9">Threonylcarbamoyl-AMP synthase</fullName>
        <shortName evidence="9">TC-AMP synthase</shortName>
        <ecNumber evidence="9">2.7.7.87</ecNumber>
    </recommendedName>
    <alternativeName>
        <fullName evidence="9">L-threonylcarbamoyladenylate synthase</fullName>
    </alternativeName>
    <alternativeName>
        <fullName evidence="9">t(6)A37 threonylcarbamoyladenosine biosynthesis protein TsaC</fullName>
    </alternativeName>
    <alternativeName>
        <fullName evidence="9">tRNA threonylcarbamoyladenosine biosynthesis protein TsaC</fullName>
    </alternativeName>
</protein>
<keyword evidence="3 9" id="KW-0808">Transferase</keyword>
<evidence type="ECO:0000259" key="10">
    <source>
        <dbReference type="PROSITE" id="PS51163"/>
    </source>
</evidence>
<accession>A0A2K8U2D7</accession>
<reference evidence="11 12" key="1">
    <citation type="submission" date="2017-03" db="EMBL/GenBank/DDBJ databases">
        <title>Complete genome sequence of Candidatus 'Thiodictyon syntrophicum' sp. nov. strain Cad16T, a photolithoautotroph purple sulfur bacterium isolated from an alpine meromictic lake.</title>
        <authorList>
            <person name="Luedin S.M."/>
            <person name="Pothier J.F."/>
            <person name="Danza F."/>
            <person name="Storelli N."/>
            <person name="Wittwer M."/>
            <person name="Tonolla M."/>
        </authorList>
    </citation>
    <scope>NUCLEOTIDE SEQUENCE [LARGE SCALE GENOMIC DNA]</scope>
    <source>
        <strain evidence="11 12">Cad16T</strain>
    </source>
</reference>
<dbReference type="Gene3D" id="3.90.870.10">
    <property type="entry name" value="DHBP synthase"/>
    <property type="match status" value="1"/>
</dbReference>
<evidence type="ECO:0000256" key="2">
    <source>
        <dbReference type="ARBA" id="ARBA00022490"/>
    </source>
</evidence>
<keyword evidence="4 9" id="KW-0819">tRNA processing</keyword>
<keyword evidence="6 9" id="KW-0547">Nucleotide-binding</keyword>
<keyword evidence="12" id="KW-1185">Reference proteome</keyword>
<dbReference type="InterPro" id="IPR050156">
    <property type="entry name" value="TC-AMP_synthase_SUA5"/>
</dbReference>
<name>A0A2K8U2D7_9GAMM</name>
<dbReference type="Pfam" id="PF01300">
    <property type="entry name" value="Sua5_yciO_yrdC"/>
    <property type="match status" value="1"/>
</dbReference>
<sequence length="188" mass="20180">MTAPFLNHRLRLAARVIAGGGLVAYPTEAVYGLGCDPWNRAAVMRLLALKRRDPAKGLILIAARPEQLAPFVAWLPPPRMAVVLASWPGPHTWLLPVRPETPRWLSGRFDTLAVRVTNHPLAAGLCRACGGAIVSTSANVAERPPARSAFRVRRDLPGGPDLILVGACAGADRPSSIRDGRTGRVLRP</sequence>
<dbReference type="GO" id="GO:0061710">
    <property type="term" value="F:L-threonylcarbamoyladenylate synthase"/>
    <property type="evidence" value="ECO:0007669"/>
    <property type="project" value="UniProtKB-EC"/>
</dbReference>
<evidence type="ECO:0000256" key="9">
    <source>
        <dbReference type="HAMAP-Rule" id="MF_01852"/>
    </source>
</evidence>
<feature type="domain" description="YrdC-like" evidence="10">
    <location>
        <begin position="7"/>
        <end position="188"/>
    </location>
</feature>
<dbReference type="GO" id="GO:0006450">
    <property type="term" value="P:regulation of translational fidelity"/>
    <property type="evidence" value="ECO:0007669"/>
    <property type="project" value="TreeGrafter"/>
</dbReference>
<gene>
    <name evidence="9" type="primary">tsaC</name>
    <name evidence="11" type="ORF">THSYN_01410</name>
</gene>
<organism evidence="11 12">
    <name type="scientific">Candidatus Thiodictyon syntrophicum</name>
    <dbReference type="NCBI Taxonomy" id="1166950"/>
    <lineage>
        <taxon>Bacteria</taxon>
        <taxon>Pseudomonadati</taxon>
        <taxon>Pseudomonadota</taxon>
        <taxon>Gammaproteobacteria</taxon>
        <taxon>Chromatiales</taxon>
        <taxon>Chromatiaceae</taxon>
        <taxon>Thiodictyon</taxon>
    </lineage>
</organism>
<dbReference type="InterPro" id="IPR017945">
    <property type="entry name" value="DHBP_synth_RibB-like_a/b_dom"/>
</dbReference>
<dbReference type="InterPro" id="IPR006070">
    <property type="entry name" value="Sua5-like_dom"/>
</dbReference>
<comment type="function">
    <text evidence="9">Required for the formation of a threonylcarbamoyl group on adenosine at position 37 (t(6)A37) in tRNAs that read codons beginning with adenine. Catalyzes the conversion of L-threonine, HCO(3)(-)/CO(2) and ATP to give threonylcarbamoyl-AMP (TC-AMP) as the acyladenylate intermediate, with the release of diphosphate.</text>
</comment>
<evidence type="ECO:0000256" key="5">
    <source>
        <dbReference type="ARBA" id="ARBA00022695"/>
    </source>
</evidence>
<dbReference type="PROSITE" id="PS51163">
    <property type="entry name" value="YRDC"/>
    <property type="match status" value="1"/>
</dbReference>
<dbReference type="HAMAP" id="MF_01852">
    <property type="entry name" value="TsaC"/>
    <property type="match status" value="1"/>
</dbReference>
<dbReference type="OrthoDB" id="9814580at2"/>
<dbReference type="KEGG" id="tsy:THSYN_01410"/>
<keyword evidence="2 9" id="KW-0963">Cytoplasm</keyword>
<proteinExistence type="inferred from homology"/>
<dbReference type="GO" id="GO:0005524">
    <property type="term" value="F:ATP binding"/>
    <property type="evidence" value="ECO:0007669"/>
    <property type="project" value="UniProtKB-UniRule"/>
</dbReference>
<evidence type="ECO:0000313" key="12">
    <source>
        <dbReference type="Proteomes" id="UP000232638"/>
    </source>
</evidence>
<evidence type="ECO:0000256" key="6">
    <source>
        <dbReference type="ARBA" id="ARBA00022741"/>
    </source>
</evidence>
<dbReference type="GO" id="GO:0002949">
    <property type="term" value="P:tRNA threonylcarbamoyladenosine modification"/>
    <property type="evidence" value="ECO:0007669"/>
    <property type="project" value="UniProtKB-UniRule"/>
</dbReference>
<comment type="similarity">
    <text evidence="9">Belongs to the SUA5 family. TsaC subfamily.</text>
</comment>
<dbReference type="EMBL" id="CP020370">
    <property type="protein sequence ID" value="AUB79743.1"/>
    <property type="molecule type" value="Genomic_DNA"/>
</dbReference>
<dbReference type="GO" id="GO:0000049">
    <property type="term" value="F:tRNA binding"/>
    <property type="evidence" value="ECO:0007669"/>
    <property type="project" value="TreeGrafter"/>
</dbReference>
<dbReference type="Proteomes" id="UP000232638">
    <property type="component" value="Chromosome"/>
</dbReference>
<evidence type="ECO:0000256" key="8">
    <source>
        <dbReference type="ARBA" id="ARBA00048366"/>
    </source>
</evidence>
<dbReference type="SUPFAM" id="SSF55821">
    <property type="entry name" value="YrdC/RibB"/>
    <property type="match status" value="1"/>
</dbReference>
<dbReference type="RefSeq" id="WP_100917561.1">
    <property type="nucleotide sequence ID" value="NZ_CP020370.1"/>
</dbReference>
<dbReference type="PANTHER" id="PTHR17490">
    <property type="entry name" value="SUA5"/>
    <property type="match status" value="1"/>
</dbReference>
<dbReference type="PANTHER" id="PTHR17490:SF18">
    <property type="entry name" value="THREONYLCARBAMOYL-AMP SYNTHASE"/>
    <property type="match status" value="1"/>
</dbReference>
<evidence type="ECO:0000256" key="3">
    <source>
        <dbReference type="ARBA" id="ARBA00022679"/>
    </source>
</evidence>
<keyword evidence="7 9" id="KW-0067">ATP-binding</keyword>